<dbReference type="Proteomes" id="UP000195985">
    <property type="component" value="Unassembled WGS sequence"/>
</dbReference>
<keyword evidence="2" id="KW-0560">Oxidoreductase</keyword>
<organism evidence="5 6">
    <name type="scientific">Trichococcus pasteurii</name>
    <dbReference type="NCBI Taxonomy" id="43064"/>
    <lineage>
        <taxon>Bacteria</taxon>
        <taxon>Bacillati</taxon>
        <taxon>Bacillota</taxon>
        <taxon>Bacilli</taxon>
        <taxon>Lactobacillales</taxon>
        <taxon>Carnobacteriaceae</taxon>
        <taxon>Trichococcus</taxon>
    </lineage>
</organism>
<dbReference type="OrthoDB" id="9779902at2"/>
<evidence type="ECO:0000256" key="2">
    <source>
        <dbReference type="ARBA" id="ARBA00023002"/>
    </source>
</evidence>
<feature type="domain" description="NAD-dependent epimerase/dehydratase" evidence="4">
    <location>
        <begin position="4"/>
        <end position="169"/>
    </location>
</feature>
<dbReference type="RefSeq" id="WP_086942513.1">
    <property type="nucleotide sequence ID" value="NZ_FONM01000004.1"/>
</dbReference>
<dbReference type="Pfam" id="PF01370">
    <property type="entry name" value="Epimerase"/>
    <property type="match status" value="1"/>
</dbReference>
<keyword evidence="6" id="KW-1185">Reference proteome</keyword>
<dbReference type="PANTHER" id="PTHR43103:SF5">
    <property type="entry name" value="4-EPIMERASE, PUTATIVE (AFU_ORTHOLOGUE AFUA_7G00360)-RELATED"/>
    <property type="match status" value="1"/>
</dbReference>
<reference evidence="6" key="1">
    <citation type="submission" date="2016-04" db="EMBL/GenBank/DDBJ databases">
        <authorList>
            <person name="Strepis N."/>
        </authorList>
    </citation>
    <scope>NUCLEOTIDE SEQUENCE [LARGE SCALE GENOMIC DNA]</scope>
</reference>
<gene>
    <name evidence="5" type="ORF">TPAS_1365</name>
</gene>
<dbReference type="GO" id="GO:0016491">
    <property type="term" value="F:oxidoreductase activity"/>
    <property type="evidence" value="ECO:0007669"/>
    <property type="project" value="UniProtKB-KW"/>
</dbReference>
<dbReference type="InterPro" id="IPR036291">
    <property type="entry name" value="NAD(P)-bd_dom_sf"/>
</dbReference>
<evidence type="ECO:0000256" key="3">
    <source>
        <dbReference type="ARBA" id="ARBA00023027"/>
    </source>
</evidence>
<sequence>MTTIMITGASGNIGRVLVDHLKKSYELTLVDVHFHDVNPALLEGTIVKELDLTVIGNWDGLLEGIDYVIHLAGNPSPDAVFDDALIGLNYKMPYYLFKESSKYENFVKRIIFASSIHAVSAYPKNVQVPVDAPVRPGDLYGVSKVYLEGLASHFAYTEGQEAIGIRIGNFNENIDDPIVDEAGLAEYLSPRDLCHLVDCALNAKLVEPFLLVNGLSDNRFPRLDISQARTTIGYRPSDDAFVLKGFFKDDNGDPVELSGEEH</sequence>
<dbReference type="SUPFAM" id="SSF51735">
    <property type="entry name" value="NAD(P)-binding Rossmann-fold domains"/>
    <property type="match status" value="1"/>
</dbReference>
<proteinExistence type="inferred from homology"/>
<evidence type="ECO:0000313" key="6">
    <source>
        <dbReference type="Proteomes" id="UP000195985"/>
    </source>
</evidence>
<evidence type="ECO:0000313" key="5">
    <source>
        <dbReference type="EMBL" id="SLM51687.1"/>
    </source>
</evidence>
<dbReference type="STRING" id="43064.SAMN04488086_10470"/>
<accession>A0A1W1IF83</accession>
<evidence type="ECO:0000259" key="4">
    <source>
        <dbReference type="Pfam" id="PF01370"/>
    </source>
</evidence>
<protein>
    <recommendedName>
        <fullName evidence="4">NAD-dependent epimerase/dehydratase domain-containing protein</fullName>
    </recommendedName>
</protein>
<dbReference type="AlphaFoldDB" id="A0A1W1IF83"/>
<dbReference type="InterPro" id="IPR001509">
    <property type="entry name" value="Epimerase_deHydtase"/>
</dbReference>
<dbReference type="PANTHER" id="PTHR43103">
    <property type="entry name" value="NUCLEOSIDE-DIPHOSPHATE-SUGAR EPIMERASE"/>
    <property type="match status" value="1"/>
</dbReference>
<dbReference type="Gene3D" id="3.40.50.720">
    <property type="entry name" value="NAD(P)-binding Rossmann-like Domain"/>
    <property type="match status" value="1"/>
</dbReference>
<keyword evidence="3" id="KW-0520">NAD</keyword>
<comment type="similarity">
    <text evidence="1">Belongs to the NAD(P)-dependent epimerase/dehydratase family.</text>
</comment>
<evidence type="ECO:0000256" key="1">
    <source>
        <dbReference type="ARBA" id="ARBA00007637"/>
    </source>
</evidence>
<dbReference type="EMBL" id="FWEY01000003">
    <property type="protein sequence ID" value="SLM51687.1"/>
    <property type="molecule type" value="Genomic_DNA"/>
</dbReference>
<name>A0A1W1IF83_9LACT</name>